<evidence type="ECO:0000313" key="2">
    <source>
        <dbReference type="EMBL" id="PPQ80388.1"/>
    </source>
</evidence>
<evidence type="ECO:0000313" key="3">
    <source>
        <dbReference type="Proteomes" id="UP000283269"/>
    </source>
</evidence>
<protein>
    <submittedName>
        <fullName evidence="2">Uncharacterized protein</fullName>
    </submittedName>
</protein>
<dbReference type="EMBL" id="NHYD01003333">
    <property type="protein sequence ID" value="PPQ80388.1"/>
    <property type="molecule type" value="Genomic_DNA"/>
</dbReference>
<sequence>MSVVDPSFPIVVEERYISANLNSSMLFNFLMGIYTMIYGGVMYIYLSRKPANTNHRIVLSAISVLYFLSFLNFVNEWYYLDWTFAINGATRESIFIATGGDGSKWSWVFSNLLIYSLFIISDGLLVGLFIASTIFSVIVGPLSSTENAILSNNVSSALSFILLGTTVATTCLIGYKIHSASRSNDLPSKRLFNRVVVLVVESAAVYSLVLLLNAIIAIVPSFNWFGSPLGEVQYYLGVLLTVVSGMAPTILVARIALTNPNNTVASAPMTHISGLQFGSHHGSVSSRSGDVFTSSEIDDALPSPVVEVKRESNDMSGGNQV</sequence>
<reference evidence="2 3" key="1">
    <citation type="journal article" date="2018" name="Evol. Lett.">
        <title>Horizontal gene cluster transfer increased hallucinogenic mushroom diversity.</title>
        <authorList>
            <person name="Reynolds H.T."/>
            <person name="Vijayakumar V."/>
            <person name="Gluck-Thaler E."/>
            <person name="Korotkin H.B."/>
            <person name="Matheny P.B."/>
            <person name="Slot J.C."/>
        </authorList>
    </citation>
    <scope>NUCLEOTIDE SEQUENCE [LARGE SCALE GENOMIC DNA]</scope>
    <source>
        <strain evidence="2 3">2631</strain>
    </source>
</reference>
<feature type="transmembrane region" description="Helical" evidence="1">
    <location>
        <begin position="25"/>
        <end position="45"/>
    </location>
</feature>
<keyword evidence="1" id="KW-0472">Membrane</keyword>
<organism evidence="2 3">
    <name type="scientific">Psilocybe cyanescens</name>
    <dbReference type="NCBI Taxonomy" id="93625"/>
    <lineage>
        <taxon>Eukaryota</taxon>
        <taxon>Fungi</taxon>
        <taxon>Dikarya</taxon>
        <taxon>Basidiomycota</taxon>
        <taxon>Agaricomycotina</taxon>
        <taxon>Agaricomycetes</taxon>
        <taxon>Agaricomycetidae</taxon>
        <taxon>Agaricales</taxon>
        <taxon>Agaricineae</taxon>
        <taxon>Strophariaceae</taxon>
        <taxon>Psilocybe</taxon>
    </lineage>
</organism>
<accession>A0A409WPF4</accession>
<feature type="transmembrane region" description="Helical" evidence="1">
    <location>
        <begin position="112"/>
        <end position="137"/>
    </location>
</feature>
<dbReference type="Proteomes" id="UP000283269">
    <property type="component" value="Unassembled WGS sequence"/>
</dbReference>
<keyword evidence="1" id="KW-1133">Transmembrane helix</keyword>
<dbReference type="STRING" id="93625.A0A409WPF4"/>
<name>A0A409WPF4_PSICY</name>
<keyword evidence="1" id="KW-0812">Transmembrane</keyword>
<proteinExistence type="predicted"/>
<feature type="transmembrane region" description="Helical" evidence="1">
    <location>
        <begin position="57"/>
        <end position="74"/>
    </location>
</feature>
<evidence type="ECO:0000256" key="1">
    <source>
        <dbReference type="SAM" id="Phobius"/>
    </source>
</evidence>
<feature type="transmembrane region" description="Helical" evidence="1">
    <location>
        <begin position="157"/>
        <end position="175"/>
    </location>
</feature>
<dbReference type="InParanoid" id="A0A409WPF4"/>
<feature type="transmembrane region" description="Helical" evidence="1">
    <location>
        <begin position="234"/>
        <end position="257"/>
    </location>
</feature>
<comment type="caution">
    <text evidence="2">The sequence shown here is derived from an EMBL/GenBank/DDBJ whole genome shotgun (WGS) entry which is preliminary data.</text>
</comment>
<feature type="transmembrane region" description="Helical" evidence="1">
    <location>
        <begin position="195"/>
        <end position="222"/>
    </location>
</feature>
<dbReference type="AlphaFoldDB" id="A0A409WPF4"/>
<gene>
    <name evidence="2" type="ORF">CVT25_001705</name>
</gene>
<keyword evidence="3" id="KW-1185">Reference proteome</keyword>